<keyword evidence="9 12" id="KW-0472">Membrane</keyword>
<feature type="transmembrane region" description="Helical" evidence="12">
    <location>
        <begin position="328"/>
        <end position="347"/>
    </location>
</feature>
<dbReference type="PROSITE" id="PS51002">
    <property type="entry name" value="CYTB_NTER"/>
    <property type="match status" value="1"/>
</dbReference>
<feature type="compositionally biased region" description="Low complexity" evidence="11">
    <location>
        <begin position="378"/>
        <end position="393"/>
    </location>
</feature>
<dbReference type="PANTHER" id="PTHR19271:SF16">
    <property type="entry name" value="CYTOCHROME B"/>
    <property type="match status" value="1"/>
</dbReference>
<gene>
    <name evidence="16" type="ORF">WPS_01740</name>
</gene>
<evidence type="ECO:0000256" key="10">
    <source>
        <dbReference type="PROSITE-ProRule" id="PRU00433"/>
    </source>
</evidence>
<feature type="transmembrane region" description="Helical" evidence="12">
    <location>
        <begin position="115"/>
        <end position="135"/>
    </location>
</feature>
<feature type="transmembrane region" description="Helical" evidence="12">
    <location>
        <begin position="82"/>
        <end position="103"/>
    </location>
</feature>
<dbReference type="SUPFAM" id="SSF81648">
    <property type="entry name" value="a domain/subunit of cytochrome bc1 complex (Ubiquinol-cytochrome c reductase)"/>
    <property type="match status" value="1"/>
</dbReference>
<dbReference type="InterPro" id="IPR005797">
    <property type="entry name" value="Cyt_b/b6_N"/>
</dbReference>
<evidence type="ECO:0000256" key="5">
    <source>
        <dbReference type="ARBA" id="ARBA00022723"/>
    </source>
</evidence>
<evidence type="ECO:0000256" key="7">
    <source>
        <dbReference type="ARBA" id="ARBA00022989"/>
    </source>
</evidence>
<proteinExistence type="predicted"/>
<feature type="transmembrane region" description="Helical" evidence="12">
    <location>
        <begin position="178"/>
        <end position="202"/>
    </location>
</feature>
<evidence type="ECO:0000259" key="15">
    <source>
        <dbReference type="PROSITE" id="PS51007"/>
    </source>
</evidence>
<evidence type="ECO:0000256" key="6">
    <source>
        <dbReference type="ARBA" id="ARBA00022982"/>
    </source>
</evidence>
<keyword evidence="2" id="KW-0813">Transport</keyword>
<dbReference type="GO" id="GO:0016491">
    <property type="term" value="F:oxidoreductase activity"/>
    <property type="evidence" value="ECO:0007669"/>
    <property type="project" value="InterPro"/>
</dbReference>
<keyword evidence="5 10" id="KW-0479">Metal-binding</keyword>
<keyword evidence="8 10" id="KW-0408">Iron</keyword>
<evidence type="ECO:0000256" key="12">
    <source>
        <dbReference type="SAM" id="Phobius"/>
    </source>
</evidence>
<feature type="domain" description="Cytochrome c" evidence="15">
    <location>
        <begin position="407"/>
        <end position="498"/>
    </location>
</feature>
<feature type="transmembrane region" description="Helical" evidence="12">
    <location>
        <begin position="270"/>
        <end position="290"/>
    </location>
</feature>
<evidence type="ECO:0000256" key="3">
    <source>
        <dbReference type="ARBA" id="ARBA00022617"/>
    </source>
</evidence>
<keyword evidence="7 12" id="KW-1133">Transmembrane helix</keyword>
<comment type="subcellular location">
    <subcellularLocation>
        <location evidence="1">Membrane</location>
        <topology evidence="1">Multi-pass membrane protein</topology>
    </subcellularLocation>
</comment>
<evidence type="ECO:0008006" key="18">
    <source>
        <dbReference type="Google" id="ProtNLM"/>
    </source>
</evidence>
<dbReference type="Pfam" id="PF00034">
    <property type="entry name" value="Cytochrom_C"/>
    <property type="match status" value="1"/>
</dbReference>
<evidence type="ECO:0000256" key="2">
    <source>
        <dbReference type="ARBA" id="ARBA00022448"/>
    </source>
</evidence>
<dbReference type="Proteomes" id="UP001317532">
    <property type="component" value="Chromosome"/>
</dbReference>
<dbReference type="PANTHER" id="PTHR19271">
    <property type="entry name" value="CYTOCHROME B"/>
    <property type="match status" value="1"/>
</dbReference>
<dbReference type="InterPro" id="IPR016174">
    <property type="entry name" value="Di-haem_cyt_TM"/>
</dbReference>
<dbReference type="InterPro" id="IPR008168">
    <property type="entry name" value="Cyt_C_IC"/>
</dbReference>
<dbReference type="GO" id="GO:0020037">
    <property type="term" value="F:heme binding"/>
    <property type="evidence" value="ECO:0007669"/>
    <property type="project" value="InterPro"/>
</dbReference>
<feature type="domain" description="Cytochrome b/b6 C-terminal region profile" evidence="14">
    <location>
        <begin position="209"/>
        <end position="348"/>
    </location>
</feature>
<evidence type="ECO:0000256" key="4">
    <source>
        <dbReference type="ARBA" id="ARBA00022692"/>
    </source>
</evidence>
<evidence type="ECO:0000259" key="13">
    <source>
        <dbReference type="PROSITE" id="PS51002"/>
    </source>
</evidence>
<dbReference type="GO" id="GO:0005506">
    <property type="term" value="F:iron ion binding"/>
    <property type="evidence" value="ECO:0007669"/>
    <property type="project" value="InterPro"/>
</dbReference>
<evidence type="ECO:0000256" key="8">
    <source>
        <dbReference type="ARBA" id="ARBA00023004"/>
    </source>
</evidence>
<reference evidence="16 17" key="1">
    <citation type="journal article" date="2022" name="ISME Commun">
        <title>Vulcanimicrobium alpinus gen. nov. sp. nov., the first cultivated representative of the candidate phylum 'Eremiobacterota', is a metabolically versatile aerobic anoxygenic phototroph.</title>
        <authorList>
            <person name="Yabe S."/>
            <person name="Muto K."/>
            <person name="Abe K."/>
            <person name="Yokota A."/>
            <person name="Staudigel H."/>
            <person name="Tebo B.M."/>
        </authorList>
    </citation>
    <scope>NUCLEOTIDE SEQUENCE [LARGE SCALE GENOMIC DNA]</scope>
    <source>
        <strain evidence="16 17">WC8-2</strain>
    </source>
</reference>
<evidence type="ECO:0000313" key="17">
    <source>
        <dbReference type="Proteomes" id="UP001317532"/>
    </source>
</evidence>
<keyword evidence="4 12" id="KW-0812">Transmembrane</keyword>
<dbReference type="SUPFAM" id="SSF81342">
    <property type="entry name" value="Transmembrane di-heme cytochromes"/>
    <property type="match status" value="1"/>
</dbReference>
<name>A0AAN1XVC4_UNVUL</name>
<dbReference type="InterPro" id="IPR036150">
    <property type="entry name" value="Cyt_b/b6_C_sf"/>
</dbReference>
<dbReference type="PROSITE" id="PS51003">
    <property type="entry name" value="CYTB_CTER"/>
    <property type="match status" value="1"/>
</dbReference>
<feature type="region of interest" description="Disordered" evidence="11">
    <location>
        <begin position="372"/>
        <end position="393"/>
    </location>
</feature>
<dbReference type="EMBL" id="AP025523">
    <property type="protein sequence ID" value="BDE04898.1"/>
    <property type="molecule type" value="Genomic_DNA"/>
</dbReference>
<dbReference type="Gene3D" id="1.10.760.10">
    <property type="entry name" value="Cytochrome c-like domain"/>
    <property type="match status" value="1"/>
</dbReference>
<dbReference type="SUPFAM" id="SSF46626">
    <property type="entry name" value="Cytochrome c"/>
    <property type="match status" value="1"/>
</dbReference>
<dbReference type="AlphaFoldDB" id="A0AAN1XVC4"/>
<organism evidence="16 17">
    <name type="scientific">Vulcanimicrobium alpinum</name>
    <dbReference type="NCBI Taxonomy" id="3016050"/>
    <lineage>
        <taxon>Bacteria</taxon>
        <taxon>Bacillati</taxon>
        <taxon>Vulcanimicrobiota</taxon>
        <taxon>Vulcanimicrobiia</taxon>
        <taxon>Vulcanimicrobiales</taxon>
        <taxon>Vulcanimicrobiaceae</taxon>
        <taxon>Vulcanimicrobium</taxon>
    </lineage>
</organism>
<dbReference type="GO" id="GO:0016020">
    <property type="term" value="C:membrane"/>
    <property type="evidence" value="ECO:0007669"/>
    <property type="project" value="UniProtKB-SubCell"/>
</dbReference>
<dbReference type="PRINTS" id="PR00605">
    <property type="entry name" value="CYTCHROMECIC"/>
</dbReference>
<dbReference type="GO" id="GO:0022904">
    <property type="term" value="P:respiratory electron transport chain"/>
    <property type="evidence" value="ECO:0007669"/>
    <property type="project" value="InterPro"/>
</dbReference>
<protein>
    <recommendedName>
        <fullName evidence="18">Cytochrome b</fullName>
    </recommendedName>
</protein>
<dbReference type="Pfam" id="PF00032">
    <property type="entry name" value="Cytochrom_B_C"/>
    <property type="match status" value="1"/>
</dbReference>
<keyword evidence="6" id="KW-0249">Electron transport</keyword>
<dbReference type="Gene3D" id="1.20.810.10">
    <property type="entry name" value="Cytochrome Bc1 Complex, Chain C"/>
    <property type="match status" value="1"/>
</dbReference>
<dbReference type="InterPro" id="IPR005798">
    <property type="entry name" value="Cyt_b/b6_C"/>
</dbReference>
<dbReference type="KEGG" id="vab:WPS_01740"/>
<dbReference type="Pfam" id="PF13631">
    <property type="entry name" value="Cytochrom_B_N_2"/>
    <property type="match status" value="1"/>
</dbReference>
<dbReference type="InterPro" id="IPR036909">
    <property type="entry name" value="Cyt_c-like_dom_sf"/>
</dbReference>
<feature type="transmembrane region" description="Helical" evidence="12">
    <location>
        <begin position="296"/>
        <end position="316"/>
    </location>
</feature>
<dbReference type="InterPro" id="IPR027387">
    <property type="entry name" value="Cytb/b6-like_sf"/>
</dbReference>
<feature type="transmembrane region" description="Helical" evidence="12">
    <location>
        <begin position="29"/>
        <end position="56"/>
    </location>
</feature>
<dbReference type="GO" id="GO:0009055">
    <property type="term" value="F:electron transfer activity"/>
    <property type="evidence" value="ECO:0007669"/>
    <property type="project" value="InterPro"/>
</dbReference>
<evidence type="ECO:0000256" key="9">
    <source>
        <dbReference type="ARBA" id="ARBA00023136"/>
    </source>
</evidence>
<evidence type="ECO:0000313" key="16">
    <source>
        <dbReference type="EMBL" id="BDE04898.1"/>
    </source>
</evidence>
<accession>A0AAN1XVC4</accession>
<feature type="domain" description="Cytochrome b/b6 N-terminal region profile" evidence="13">
    <location>
        <begin position="1"/>
        <end position="212"/>
    </location>
</feature>
<dbReference type="PROSITE" id="PS51007">
    <property type="entry name" value="CYTC"/>
    <property type="match status" value="1"/>
</dbReference>
<keyword evidence="3 10" id="KW-0349">Heme</keyword>
<feature type="transmembrane region" description="Helical" evidence="12">
    <location>
        <begin position="229"/>
        <end position="249"/>
    </location>
</feature>
<evidence type="ECO:0000259" key="14">
    <source>
        <dbReference type="PROSITE" id="PS51003"/>
    </source>
</evidence>
<keyword evidence="17" id="KW-1185">Reference proteome</keyword>
<evidence type="ECO:0000256" key="1">
    <source>
        <dbReference type="ARBA" id="ARBA00004141"/>
    </source>
</evidence>
<sequence length="515" mass="54355">MLTWLDQRTGIVTATKDFLTEDVPGGASYWYAFGSATVFAMILQIATGIFLCFYYAPSTATAWESTKYLIEKVPAGHFVLSLHYWGASAMIAFMAMHLLQVLLWGAYKKPRELQWIVGVLLFIITLVLGLTGYLLPWDLNALLASRVAINISGNAPILGPAVLSFLQDGSGIGTLTINRFFGIHVWLMPALLVLLVGAHLAIFRWNGPAGPPIDEAPKLKPGRFWPDQMFMDTVVSFAMFVIIVALATFSPVPLDDKADPNNAQFVPYPAWYFLALYALLDIVGGFPPALVQTATLVATIVGPTLLIVLLIALPFIDRNPSRRLSRRPWVLGLTGVTMAGAIFFSWFGQNNVVQQQLAHNLIGPNAAQAAVTKSSGETGPVGTTGSVGSSAGAGAPAPAAGGGAAAAAGGGGANVYSTNCSGCHGAAGAGQPGVFPPLAGNDMVSGDKVAVIKVLLNGLNNQKIDVKGTAYQGVMPAWKGQLTNKQIADVITYIRTSWGNKGTPVTEAEVAAQAK</sequence>
<dbReference type="InterPro" id="IPR009056">
    <property type="entry name" value="Cyt_c-like_dom"/>
</dbReference>
<dbReference type="RefSeq" id="WP_317995985.1">
    <property type="nucleotide sequence ID" value="NZ_AP025523.1"/>
</dbReference>
<evidence type="ECO:0000256" key="11">
    <source>
        <dbReference type="SAM" id="MobiDB-lite"/>
    </source>
</evidence>